<dbReference type="PANTHER" id="PTHR30087">
    <property type="entry name" value="INNER MEMBRANE PROTEIN"/>
    <property type="match status" value="1"/>
</dbReference>
<proteinExistence type="predicted"/>
<evidence type="ECO:0000313" key="1">
    <source>
        <dbReference type="EMBL" id="OVE46588.1"/>
    </source>
</evidence>
<dbReference type="EMBL" id="NHOO01000017">
    <property type="protein sequence ID" value="OVE46588.1"/>
    <property type="molecule type" value="Genomic_DNA"/>
</dbReference>
<organism evidence="1 2">
    <name type="scientific">Chromobacterium violaceum</name>
    <dbReference type="NCBI Taxonomy" id="536"/>
    <lineage>
        <taxon>Bacteria</taxon>
        <taxon>Pseudomonadati</taxon>
        <taxon>Pseudomonadota</taxon>
        <taxon>Betaproteobacteria</taxon>
        <taxon>Neisseriales</taxon>
        <taxon>Chromobacteriaceae</taxon>
        <taxon>Chromobacterium</taxon>
    </lineage>
</organism>
<evidence type="ECO:0000313" key="2">
    <source>
        <dbReference type="Proteomes" id="UP000196342"/>
    </source>
</evidence>
<dbReference type="PANTHER" id="PTHR30087:SF1">
    <property type="entry name" value="HYPOTHETICAL CYTOSOLIC PROTEIN"/>
    <property type="match status" value="1"/>
</dbReference>
<comment type="caution">
    <text evidence="1">The sequence shown here is derived from an EMBL/GenBank/DDBJ whole genome shotgun (WGS) entry which is preliminary data.</text>
</comment>
<reference evidence="1 2" key="1">
    <citation type="submission" date="2017-05" db="EMBL/GenBank/DDBJ databases">
        <title>Chromobacterium violaceum GHPS1 isolated from Hydrocarbon polluted soil in French Guiana display an awesome secondary metabolite arsenal and a battery of drug and heavy-metal-resistance and detoxification of xenobiotics proteins.</title>
        <authorList>
            <person name="Belbahri L."/>
        </authorList>
    </citation>
    <scope>NUCLEOTIDE SEQUENCE [LARGE SCALE GENOMIC DNA]</scope>
    <source>
        <strain evidence="1 2">GHPS1</strain>
    </source>
</reference>
<dbReference type="Pfam" id="PF04463">
    <property type="entry name" value="2-thiour_desulf"/>
    <property type="match status" value="1"/>
</dbReference>
<dbReference type="Proteomes" id="UP000196342">
    <property type="component" value="Unassembled WGS sequence"/>
</dbReference>
<sequence>MKKPTLLVSACLLGQPVRYDGQSKPLSSPQWEALRQRWDLIPVCPECLGGLPTPRPAAEIIGGAGDDVLDGTARIRTGNGSDVTQEFIAGAQRALEIARESGCAQALLKANSPSCGNRQIYDGSFSSRLREGQGVAASLLSQHGIRVWNEEDIGTLLNRQDGQASE</sequence>
<accession>A0A202B5A5</accession>
<protein>
    <submittedName>
        <fullName evidence="1">Uncharacterized protein</fullName>
    </submittedName>
</protein>
<dbReference type="InterPro" id="IPR007553">
    <property type="entry name" value="2-thiour_desulf"/>
</dbReference>
<dbReference type="AlphaFoldDB" id="A0A202B5A5"/>
<dbReference type="RefSeq" id="WP_087698534.1">
    <property type="nucleotide sequence ID" value="NZ_JABXOB010000012.1"/>
</dbReference>
<name>A0A202B5A5_CHRVL</name>
<gene>
    <name evidence="1" type="ORF">CBW21_18295</name>
</gene>
<keyword evidence="2" id="KW-1185">Reference proteome</keyword>